<dbReference type="RefSeq" id="WP_071637198.1">
    <property type="nucleotide sequence ID" value="NZ_MLFK01000007.1"/>
</dbReference>
<evidence type="ECO:0000313" key="5">
    <source>
        <dbReference type="Proteomes" id="UP000182826"/>
    </source>
</evidence>
<dbReference type="GO" id="GO:0004792">
    <property type="term" value="F:thiosulfate-cyanide sulfurtransferase activity"/>
    <property type="evidence" value="ECO:0007669"/>
    <property type="project" value="TreeGrafter"/>
</dbReference>
<evidence type="ECO:0000259" key="3">
    <source>
        <dbReference type="PROSITE" id="PS50206"/>
    </source>
</evidence>
<comment type="caution">
    <text evidence="4">The sequence shown here is derived from an EMBL/GenBank/DDBJ whole genome shotgun (WGS) entry which is preliminary data.</text>
</comment>
<dbReference type="OrthoDB" id="9770030at2"/>
<keyword evidence="5" id="KW-1185">Reference proteome</keyword>
<keyword evidence="2" id="KW-0677">Repeat</keyword>
<dbReference type="InterPro" id="IPR036873">
    <property type="entry name" value="Rhodanese-like_dom_sf"/>
</dbReference>
<evidence type="ECO:0000256" key="1">
    <source>
        <dbReference type="ARBA" id="ARBA00022679"/>
    </source>
</evidence>
<dbReference type="SMART" id="SM00450">
    <property type="entry name" value="RHOD"/>
    <property type="match status" value="2"/>
</dbReference>
<dbReference type="EMBL" id="MLFK01000007">
    <property type="protein sequence ID" value="OIV41646.1"/>
    <property type="molecule type" value="Genomic_DNA"/>
</dbReference>
<evidence type="ECO:0000256" key="2">
    <source>
        <dbReference type="ARBA" id="ARBA00022737"/>
    </source>
</evidence>
<organism evidence="4 5">
    <name type="scientific">Flavobacterium johnsoniae</name>
    <name type="common">Cytophaga johnsonae</name>
    <dbReference type="NCBI Taxonomy" id="986"/>
    <lineage>
        <taxon>Bacteria</taxon>
        <taxon>Pseudomonadati</taxon>
        <taxon>Bacteroidota</taxon>
        <taxon>Flavobacteriia</taxon>
        <taxon>Flavobacteriales</taxon>
        <taxon>Flavobacteriaceae</taxon>
        <taxon>Flavobacterium</taxon>
    </lineage>
</organism>
<dbReference type="Proteomes" id="UP000182826">
    <property type="component" value="Unassembled WGS sequence"/>
</dbReference>
<dbReference type="PANTHER" id="PTHR11364:SF27">
    <property type="entry name" value="SULFURTRANSFERASE"/>
    <property type="match status" value="1"/>
</dbReference>
<protein>
    <submittedName>
        <fullName evidence="4">Sulfurtransferase</fullName>
    </submittedName>
</protein>
<name>A0A1J7BSH7_FLAJO</name>
<sequence>MASQLSPIINAQDLIKTDSSSEIILIDARAGINAEENYKTQHLKGARYIDLNKDLASVEKDPANGGRHPLPSFSKFSEVLSKLGILPSSHVIIYDDKNGSNAAARFWWMLKAIGHENVQVLNGGLQEAVKSGYPVSSEIEVFETAEKYLISEWKLGLADIDEVEKARTNNQNIVIDVRDKNRFDGLTEPLDLIAGHIPGAVNVPFSENLDENGLFKSSEILAEKYASILKDKPAENIIVHCGSGVTACHTLLAMDYAGIKIPKLYVGSWSEWSRNDREIATKKQD</sequence>
<keyword evidence="1 4" id="KW-0808">Transferase</keyword>
<evidence type="ECO:0000313" key="4">
    <source>
        <dbReference type="EMBL" id="OIV41646.1"/>
    </source>
</evidence>
<dbReference type="CDD" id="cd01449">
    <property type="entry name" value="TST_Repeat_2"/>
    <property type="match status" value="1"/>
</dbReference>
<dbReference type="PANTHER" id="PTHR11364">
    <property type="entry name" value="THIOSULFATE SULFERTANSFERASE"/>
    <property type="match status" value="1"/>
</dbReference>
<reference evidence="4 5" key="1">
    <citation type="submission" date="2016-10" db="EMBL/GenBank/DDBJ databases">
        <title>Draft Genome Sequence of Rhizobacteria Flavobacterium johnsoniae CI04.</title>
        <authorList>
            <person name="Bravo J.I."/>
            <person name="Lozano G.L."/>
            <person name="Handelsman J."/>
        </authorList>
    </citation>
    <scope>NUCLEOTIDE SEQUENCE [LARGE SCALE GENOMIC DNA]</scope>
    <source>
        <strain evidence="4 5">CI04</strain>
    </source>
</reference>
<feature type="domain" description="Rhodanese" evidence="3">
    <location>
        <begin position="173"/>
        <end position="281"/>
    </location>
</feature>
<dbReference type="CDD" id="cd01448">
    <property type="entry name" value="TST_Repeat_1"/>
    <property type="match status" value="1"/>
</dbReference>
<accession>A0A1J7BSH7</accession>
<dbReference type="PROSITE" id="PS50206">
    <property type="entry name" value="RHODANESE_3"/>
    <property type="match status" value="2"/>
</dbReference>
<dbReference type="Gene3D" id="3.40.250.10">
    <property type="entry name" value="Rhodanese-like domain"/>
    <property type="match status" value="2"/>
</dbReference>
<gene>
    <name evidence="4" type="ORF">BKM63_14055</name>
</gene>
<dbReference type="AlphaFoldDB" id="A0A1J7BSH7"/>
<proteinExistence type="predicted"/>
<dbReference type="SUPFAM" id="SSF52821">
    <property type="entry name" value="Rhodanese/Cell cycle control phosphatase"/>
    <property type="match status" value="2"/>
</dbReference>
<dbReference type="Pfam" id="PF00581">
    <property type="entry name" value="Rhodanese"/>
    <property type="match status" value="2"/>
</dbReference>
<dbReference type="InterPro" id="IPR001763">
    <property type="entry name" value="Rhodanese-like_dom"/>
</dbReference>
<feature type="domain" description="Rhodanese" evidence="3">
    <location>
        <begin position="19"/>
        <end position="137"/>
    </location>
</feature>
<dbReference type="InterPro" id="IPR045078">
    <property type="entry name" value="TST/MPST-like"/>
</dbReference>